<sequence length="437" mass="50402">MHNIYANAWFVIAMHDTTHGYMAFKDVHLTIGGESAVVHVRRIPELADIVDSEAAAPVVGEVHEVADNVYWSSVTQRGWCYQERALSHRMIHFTSQEVLYEEGGMLSECQCKHHFGMGLGFAGYLPRAKARQENTYRDWAALVRQYTQRMFGRRSDLLLGFAGIAMAFSERQDQGRYIAGLWERDLLKWLCWRSREWVSSRASTWACNNCRPHPRRIPWTPAHPIPSFSWASRFGPCEFVYESWKFKGSVEVASIERIECLMDEENPFLRVRGLDPANWPEDPCGRYLRIRGSLYACLHFSTYGRGKEFNISMNLCLKEYAWAVPEYLVRSWDFSRDAQEILADAREYGKEYCIDAGDDLPGDHSRIYLLPLFECPEGGATICLILRPCSQKLSVEVLDGVEGYVKPHWMERIGISVFDGHRFDAMEEMPNQVIHLM</sequence>
<accession>A0A072P9T3</accession>
<protein>
    <recommendedName>
        <fullName evidence="3">Heterokaryon incompatibility domain-containing protein</fullName>
    </recommendedName>
</protein>
<dbReference type="Proteomes" id="UP000027920">
    <property type="component" value="Unassembled WGS sequence"/>
</dbReference>
<evidence type="ECO:0000313" key="2">
    <source>
        <dbReference type="Proteomes" id="UP000027920"/>
    </source>
</evidence>
<evidence type="ECO:0000313" key="1">
    <source>
        <dbReference type="EMBL" id="KEF52280.1"/>
    </source>
</evidence>
<evidence type="ECO:0008006" key="3">
    <source>
        <dbReference type="Google" id="ProtNLM"/>
    </source>
</evidence>
<keyword evidence="2" id="KW-1185">Reference proteome</keyword>
<dbReference type="RefSeq" id="XP_013254870.1">
    <property type="nucleotide sequence ID" value="XM_013399416.1"/>
</dbReference>
<dbReference type="OrthoDB" id="4126154at2759"/>
<dbReference type="HOGENOM" id="CLU_627046_0_0_1"/>
<proteinExistence type="predicted"/>
<name>A0A072P9T3_9EURO</name>
<organism evidence="1 2">
    <name type="scientific">Exophiala aquamarina CBS 119918</name>
    <dbReference type="NCBI Taxonomy" id="1182545"/>
    <lineage>
        <taxon>Eukaryota</taxon>
        <taxon>Fungi</taxon>
        <taxon>Dikarya</taxon>
        <taxon>Ascomycota</taxon>
        <taxon>Pezizomycotina</taxon>
        <taxon>Eurotiomycetes</taxon>
        <taxon>Chaetothyriomycetidae</taxon>
        <taxon>Chaetothyriales</taxon>
        <taxon>Herpotrichiellaceae</taxon>
        <taxon>Exophiala</taxon>
    </lineage>
</organism>
<dbReference type="VEuPathDB" id="FungiDB:A1O9_11520"/>
<comment type="caution">
    <text evidence="1">The sequence shown here is derived from an EMBL/GenBank/DDBJ whole genome shotgun (WGS) entry which is preliminary data.</text>
</comment>
<dbReference type="EMBL" id="AMGV01000018">
    <property type="protein sequence ID" value="KEF52280.1"/>
    <property type="molecule type" value="Genomic_DNA"/>
</dbReference>
<dbReference type="PANTHER" id="PTHR33112:SF16">
    <property type="entry name" value="HETEROKARYON INCOMPATIBILITY DOMAIN-CONTAINING PROTEIN"/>
    <property type="match status" value="1"/>
</dbReference>
<gene>
    <name evidence="1" type="ORF">A1O9_11520</name>
</gene>
<dbReference type="PANTHER" id="PTHR33112">
    <property type="entry name" value="DOMAIN PROTEIN, PUTATIVE-RELATED"/>
    <property type="match status" value="1"/>
</dbReference>
<dbReference type="GeneID" id="25286418"/>
<dbReference type="AlphaFoldDB" id="A0A072P9T3"/>
<reference evidence="1 2" key="1">
    <citation type="submission" date="2013-03" db="EMBL/GenBank/DDBJ databases">
        <title>The Genome Sequence of Exophiala aquamarina CBS 119918.</title>
        <authorList>
            <consortium name="The Broad Institute Genomics Platform"/>
            <person name="Cuomo C."/>
            <person name="de Hoog S."/>
            <person name="Gorbushina A."/>
            <person name="Walker B."/>
            <person name="Young S.K."/>
            <person name="Zeng Q."/>
            <person name="Gargeya S."/>
            <person name="Fitzgerald M."/>
            <person name="Haas B."/>
            <person name="Abouelleil A."/>
            <person name="Allen A.W."/>
            <person name="Alvarado L."/>
            <person name="Arachchi H.M."/>
            <person name="Berlin A.M."/>
            <person name="Chapman S.B."/>
            <person name="Gainer-Dewar J."/>
            <person name="Goldberg J."/>
            <person name="Griggs A."/>
            <person name="Gujja S."/>
            <person name="Hansen M."/>
            <person name="Howarth C."/>
            <person name="Imamovic A."/>
            <person name="Ireland A."/>
            <person name="Larimer J."/>
            <person name="McCowan C."/>
            <person name="Murphy C."/>
            <person name="Pearson M."/>
            <person name="Poon T.W."/>
            <person name="Priest M."/>
            <person name="Roberts A."/>
            <person name="Saif S."/>
            <person name="Shea T."/>
            <person name="Sisk P."/>
            <person name="Sykes S."/>
            <person name="Wortman J."/>
            <person name="Nusbaum C."/>
            <person name="Birren B."/>
        </authorList>
    </citation>
    <scope>NUCLEOTIDE SEQUENCE [LARGE SCALE GENOMIC DNA]</scope>
    <source>
        <strain evidence="1 2">CBS 119918</strain>
    </source>
</reference>